<name>D9QQR2_ACEAZ</name>
<evidence type="ECO:0000313" key="2">
    <source>
        <dbReference type="Proteomes" id="UP000001661"/>
    </source>
</evidence>
<gene>
    <name evidence="1" type="ordered locus">Acear_1340</name>
</gene>
<dbReference type="RefSeq" id="WP_013278299.1">
    <property type="nucleotide sequence ID" value="NC_014378.1"/>
</dbReference>
<evidence type="ECO:0000313" key="1">
    <source>
        <dbReference type="EMBL" id="ADL12853.1"/>
    </source>
</evidence>
<dbReference type="STRING" id="574087.Acear_1340"/>
<accession>D9QQR2</accession>
<dbReference type="HOGENOM" id="CLU_3131102_0_0_9"/>
<sequence>MSIKVISSFIVIIGLLAWLVLNHPVEDEAQGKNNYGYFFKLKNRDREHD</sequence>
<protein>
    <submittedName>
        <fullName evidence="1">Uncharacterized protein</fullName>
    </submittedName>
</protein>
<reference evidence="1 2" key="1">
    <citation type="journal article" date="2010" name="Stand. Genomic Sci.">
        <title>Complete genome sequence of Acetohalobium arabaticum type strain (Z-7288).</title>
        <authorList>
            <person name="Sikorski J."/>
            <person name="Lapidus A."/>
            <person name="Chertkov O."/>
            <person name="Lucas S."/>
            <person name="Copeland A."/>
            <person name="Glavina Del Rio T."/>
            <person name="Nolan M."/>
            <person name="Tice H."/>
            <person name="Cheng J.F."/>
            <person name="Han C."/>
            <person name="Brambilla E."/>
            <person name="Pitluck S."/>
            <person name="Liolios K."/>
            <person name="Ivanova N."/>
            <person name="Mavromatis K."/>
            <person name="Mikhailova N."/>
            <person name="Pati A."/>
            <person name="Bruce D."/>
            <person name="Detter C."/>
            <person name="Tapia R."/>
            <person name="Goodwin L."/>
            <person name="Chen A."/>
            <person name="Palaniappan K."/>
            <person name="Land M."/>
            <person name="Hauser L."/>
            <person name="Chang Y.J."/>
            <person name="Jeffries C.D."/>
            <person name="Rohde M."/>
            <person name="Goker M."/>
            <person name="Spring S."/>
            <person name="Woyke T."/>
            <person name="Bristow J."/>
            <person name="Eisen J.A."/>
            <person name="Markowitz V."/>
            <person name="Hugenholtz P."/>
            <person name="Kyrpides N.C."/>
            <person name="Klenk H.P."/>
        </authorList>
    </citation>
    <scope>NUCLEOTIDE SEQUENCE [LARGE SCALE GENOMIC DNA]</scope>
    <source>
        <strain evidence="2">ATCC 49924 / DSM 5501 / Z-7288</strain>
    </source>
</reference>
<dbReference type="KEGG" id="aar:Acear_1340"/>
<dbReference type="Proteomes" id="UP000001661">
    <property type="component" value="Chromosome"/>
</dbReference>
<dbReference type="AlphaFoldDB" id="D9QQR2"/>
<keyword evidence="2" id="KW-1185">Reference proteome</keyword>
<proteinExistence type="predicted"/>
<dbReference type="EMBL" id="CP002105">
    <property type="protein sequence ID" value="ADL12853.1"/>
    <property type="molecule type" value="Genomic_DNA"/>
</dbReference>
<organism evidence="1 2">
    <name type="scientific">Acetohalobium arabaticum (strain ATCC 49924 / DSM 5501 / Z-7288)</name>
    <dbReference type="NCBI Taxonomy" id="574087"/>
    <lineage>
        <taxon>Bacteria</taxon>
        <taxon>Bacillati</taxon>
        <taxon>Bacillota</taxon>
        <taxon>Clostridia</taxon>
        <taxon>Halanaerobiales</taxon>
        <taxon>Halobacteroidaceae</taxon>
        <taxon>Acetohalobium</taxon>
    </lineage>
</organism>